<dbReference type="InterPro" id="IPR046357">
    <property type="entry name" value="PPIase_dom_sf"/>
</dbReference>
<organism evidence="7 8">
    <name type="scientific">Biomphalaria glabrata</name>
    <name type="common">Bloodfluke planorb</name>
    <name type="synonym">Freshwater snail</name>
    <dbReference type="NCBI Taxonomy" id="6526"/>
    <lineage>
        <taxon>Eukaryota</taxon>
        <taxon>Metazoa</taxon>
        <taxon>Spiralia</taxon>
        <taxon>Lophotrochozoa</taxon>
        <taxon>Mollusca</taxon>
        <taxon>Gastropoda</taxon>
        <taxon>Heterobranchia</taxon>
        <taxon>Euthyneura</taxon>
        <taxon>Panpulmonata</taxon>
        <taxon>Hygrophila</taxon>
        <taxon>Lymnaeoidea</taxon>
        <taxon>Planorbidae</taxon>
        <taxon>Biomphalaria</taxon>
    </lineage>
</organism>
<sequence length="153" mass="17131">MCNLNLEFKESCFIRFRRYNANHGPMGYSYEVAKLPQLNDSIIWPMGVEKEIIRPGDGATYPKTGQTVVIHYTASLVDGQKIDSSRDRGSPFKFCIGKGEVIKGWDEGVSKMSRGERARLVCSPDFAYGARGYPGAIPKNATLIFDIELLKME</sequence>
<accession>A0A2C9LXM2</accession>
<evidence type="ECO:0000256" key="3">
    <source>
        <dbReference type="ARBA" id="ARBA00023110"/>
    </source>
</evidence>
<dbReference type="FunFam" id="3.10.50.40:FF:000025">
    <property type="entry name" value="Peptidylprolyl isomerase"/>
    <property type="match status" value="1"/>
</dbReference>
<dbReference type="Proteomes" id="UP000076420">
    <property type="component" value="Unassembled WGS sequence"/>
</dbReference>
<dbReference type="VEuPathDB" id="VectorBase:BGLB036208"/>
<gene>
    <name evidence="7" type="primary">106063043</name>
</gene>
<dbReference type="KEGG" id="bgt:106063043"/>
<dbReference type="Gene3D" id="3.10.50.40">
    <property type="match status" value="1"/>
</dbReference>
<feature type="domain" description="PPIase FKBP-type" evidence="6">
    <location>
        <begin position="65"/>
        <end position="153"/>
    </location>
</feature>
<evidence type="ECO:0000256" key="2">
    <source>
        <dbReference type="ARBA" id="ARBA00013194"/>
    </source>
</evidence>
<evidence type="ECO:0000256" key="5">
    <source>
        <dbReference type="PROSITE-ProRule" id="PRU00277"/>
    </source>
</evidence>
<evidence type="ECO:0000259" key="6">
    <source>
        <dbReference type="PROSITE" id="PS50059"/>
    </source>
</evidence>
<dbReference type="GO" id="GO:0003755">
    <property type="term" value="F:peptidyl-prolyl cis-trans isomerase activity"/>
    <property type="evidence" value="ECO:0007669"/>
    <property type="project" value="UniProtKB-KW"/>
</dbReference>
<proteinExistence type="predicted"/>
<dbReference type="EnsemblMetazoa" id="BGLB036208-RB">
    <property type="protein sequence ID" value="BGLB036208-PB"/>
    <property type="gene ID" value="BGLB036208"/>
</dbReference>
<keyword evidence="3 5" id="KW-0697">Rotamase</keyword>
<dbReference type="PANTHER" id="PTHR10516:SF443">
    <property type="entry name" value="FK506-BINDING PROTEIN 59-RELATED"/>
    <property type="match status" value="1"/>
</dbReference>
<dbReference type="OrthoDB" id="1902587at2759"/>
<evidence type="ECO:0000313" key="7">
    <source>
        <dbReference type="EnsemblMetazoa" id="BGLB036208-PB"/>
    </source>
</evidence>
<dbReference type="PANTHER" id="PTHR10516">
    <property type="entry name" value="PEPTIDYL-PROLYL CIS-TRANS ISOMERASE"/>
    <property type="match status" value="1"/>
</dbReference>
<dbReference type="AlphaFoldDB" id="A0A2C9LXM2"/>
<dbReference type="InterPro" id="IPR050689">
    <property type="entry name" value="FKBP-type_PPIase"/>
</dbReference>
<dbReference type="Pfam" id="PF00254">
    <property type="entry name" value="FKBP_C"/>
    <property type="match status" value="1"/>
</dbReference>
<protein>
    <recommendedName>
        <fullName evidence="2 5">peptidylprolyl isomerase</fullName>
        <ecNumber evidence="2 5">5.2.1.8</ecNumber>
    </recommendedName>
</protein>
<dbReference type="InterPro" id="IPR001179">
    <property type="entry name" value="PPIase_FKBP_dom"/>
</dbReference>
<dbReference type="EC" id="5.2.1.8" evidence="2 5"/>
<evidence type="ECO:0000256" key="4">
    <source>
        <dbReference type="ARBA" id="ARBA00023235"/>
    </source>
</evidence>
<dbReference type="GO" id="GO:0033017">
    <property type="term" value="C:sarcoplasmic reticulum membrane"/>
    <property type="evidence" value="ECO:0007669"/>
    <property type="project" value="TreeGrafter"/>
</dbReference>
<evidence type="ECO:0000313" key="8">
    <source>
        <dbReference type="Proteomes" id="UP000076420"/>
    </source>
</evidence>
<name>A0A2C9LXM2_BIOGL</name>
<reference evidence="7" key="1">
    <citation type="submission" date="2020-05" db="UniProtKB">
        <authorList>
            <consortium name="EnsemblMetazoa"/>
        </authorList>
    </citation>
    <scope>IDENTIFICATION</scope>
    <source>
        <strain evidence="7">BB02</strain>
    </source>
</reference>
<evidence type="ECO:0000256" key="1">
    <source>
        <dbReference type="ARBA" id="ARBA00000971"/>
    </source>
</evidence>
<dbReference type="SUPFAM" id="SSF54534">
    <property type="entry name" value="FKBP-like"/>
    <property type="match status" value="1"/>
</dbReference>
<dbReference type="VEuPathDB" id="VectorBase:BGLAX_043642"/>
<dbReference type="STRING" id="6526.A0A2C9LXM2"/>
<dbReference type="PROSITE" id="PS50059">
    <property type="entry name" value="FKBP_PPIASE"/>
    <property type="match status" value="1"/>
</dbReference>
<keyword evidence="4 5" id="KW-0413">Isomerase</keyword>
<comment type="catalytic activity">
    <reaction evidence="1 5">
        <text>[protein]-peptidylproline (omega=180) = [protein]-peptidylproline (omega=0)</text>
        <dbReference type="Rhea" id="RHEA:16237"/>
        <dbReference type="Rhea" id="RHEA-COMP:10747"/>
        <dbReference type="Rhea" id="RHEA-COMP:10748"/>
        <dbReference type="ChEBI" id="CHEBI:83833"/>
        <dbReference type="ChEBI" id="CHEBI:83834"/>
        <dbReference type="EC" id="5.2.1.8"/>
    </reaction>
</comment>